<keyword evidence="2" id="KW-1185">Reference proteome</keyword>
<dbReference type="Proteomes" id="UP000222564">
    <property type="component" value="Unassembled WGS sequence"/>
</dbReference>
<name>A0A2C6M8D7_9FIRM</name>
<dbReference type="AlphaFoldDB" id="A0A2C6M8D7"/>
<organism evidence="1 2">
    <name type="scientific">Desulforamulus profundi</name>
    <dbReference type="NCBI Taxonomy" id="1383067"/>
    <lineage>
        <taxon>Bacteria</taxon>
        <taxon>Bacillati</taxon>
        <taxon>Bacillota</taxon>
        <taxon>Clostridia</taxon>
        <taxon>Eubacteriales</taxon>
        <taxon>Peptococcaceae</taxon>
        <taxon>Desulforamulus</taxon>
    </lineage>
</organism>
<reference evidence="1 2" key="1">
    <citation type="submission" date="2013-09" db="EMBL/GenBank/DDBJ databases">
        <title>Biodegradation of hydrocarbons in the deep terrestrial subsurface : characterization of a microbial consortium composed of two Desulfotomaculum species originating from a deep geological formation.</title>
        <authorList>
            <person name="Aullo T."/>
            <person name="Berlendis S."/>
            <person name="Lascourreges J.-F."/>
            <person name="Dessort D."/>
            <person name="Saint-Laurent S."/>
            <person name="Schraauwers B."/>
            <person name="Mas J."/>
            <person name="Magot M."/>
            <person name="Ranchou-Peyruse A."/>
        </authorList>
    </citation>
    <scope>NUCLEOTIDE SEQUENCE [LARGE SCALE GENOMIC DNA]</scope>
    <source>
        <strain evidence="1 2">Bs107</strain>
    </source>
</reference>
<protein>
    <submittedName>
        <fullName evidence="1">Uncharacterized protein</fullName>
    </submittedName>
</protein>
<gene>
    <name evidence="1" type="ORF">P378_16980</name>
</gene>
<comment type="caution">
    <text evidence="1">The sequence shown here is derived from an EMBL/GenBank/DDBJ whole genome shotgun (WGS) entry which is preliminary data.</text>
</comment>
<sequence length="79" mass="9485">MTIMIYQYIKNVYLYLCRSLKIKFLFEVATLYGFEVKDYRDVIVRKTKKIGVTKAEKSQKSKSIILLENMQETVYNQFE</sequence>
<accession>A0A2C6M8D7</accession>
<dbReference type="EMBL" id="AWQQ01000095">
    <property type="protein sequence ID" value="PHJ37359.1"/>
    <property type="molecule type" value="Genomic_DNA"/>
</dbReference>
<proteinExistence type="predicted"/>
<evidence type="ECO:0000313" key="2">
    <source>
        <dbReference type="Proteomes" id="UP000222564"/>
    </source>
</evidence>
<dbReference type="RefSeq" id="WP_099083849.1">
    <property type="nucleotide sequence ID" value="NZ_AWQQ01000095.1"/>
</dbReference>
<evidence type="ECO:0000313" key="1">
    <source>
        <dbReference type="EMBL" id="PHJ37359.1"/>
    </source>
</evidence>